<dbReference type="EMBL" id="CAMGYJ010000010">
    <property type="protein sequence ID" value="CAI0553575.1"/>
    <property type="molecule type" value="Genomic_DNA"/>
</dbReference>
<dbReference type="Proteomes" id="UP001154282">
    <property type="component" value="Unassembled WGS sequence"/>
</dbReference>
<dbReference type="PANTHER" id="PTHR36400:SF1">
    <property type="entry name" value="RIBOSOMAL PROTEIN L35"/>
    <property type="match status" value="1"/>
</dbReference>
<comment type="caution">
    <text evidence="1">The sequence shown here is derived from an EMBL/GenBank/DDBJ whole genome shotgun (WGS) entry which is preliminary data.</text>
</comment>
<evidence type="ECO:0000313" key="1">
    <source>
        <dbReference type="EMBL" id="CAI0553575.1"/>
    </source>
</evidence>
<name>A0AAV0R7R5_9ROSI</name>
<dbReference type="SUPFAM" id="SSF143034">
    <property type="entry name" value="L35p-like"/>
    <property type="match status" value="1"/>
</dbReference>
<dbReference type="InterPro" id="IPR037229">
    <property type="entry name" value="Ribosomal_bL35_sf"/>
</dbReference>
<accession>A0AAV0R7R5</accession>
<gene>
    <name evidence="1" type="ORF">LITE_LOCUS46887</name>
</gene>
<protein>
    <recommendedName>
        <fullName evidence="3">50S ribosomal protein L35</fullName>
    </recommendedName>
</protein>
<keyword evidence="2" id="KW-1185">Reference proteome</keyword>
<evidence type="ECO:0000313" key="2">
    <source>
        <dbReference type="Proteomes" id="UP001154282"/>
    </source>
</evidence>
<organism evidence="1 2">
    <name type="scientific">Linum tenue</name>
    <dbReference type="NCBI Taxonomy" id="586396"/>
    <lineage>
        <taxon>Eukaryota</taxon>
        <taxon>Viridiplantae</taxon>
        <taxon>Streptophyta</taxon>
        <taxon>Embryophyta</taxon>
        <taxon>Tracheophyta</taxon>
        <taxon>Spermatophyta</taxon>
        <taxon>Magnoliopsida</taxon>
        <taxon>eudicotyledons</taxon>
        <taxon>Gunneridae</taxon>
        <taxon>Pentapetalae</taxon>
        <taxon>rosids</taxon>
        <taxon>fabids</taxon>
        <taxon>Malpighiales</taxon>
        <taxon>Linaceae</taxon>
        <taxon>Linum</taxon>
    </lineage>
</organism>
<sequence>MLRICTKLRSLAAQSSNRSPIFLPYSSRRLILHSSPFISCKGQPLHSAAASTAWSLCGQLLNASKSSPVLPSQSVSSPFSLVGVRGVSSRERKKRRKPMTPVTSKVKKIKMKGYSSFKGRFRTLNDGTIRRWHEGKRHNAHLKCQLLHDSSVIPLPRLPQHALATVSLYTETVSGAVIVEQSKAQT</sequence>
<evidence type="ECO:0008006" key="3">
    <source>
        <dbReference type="Google" id="ProtNLM"/>
    </source>
</evidence>
<dbReference type="AlphaFoldDB" id="A0AAV0R7R5"/>
<reference evidence="1" key="1">
    <citation type="submission" date="2022-08" db="EMBL/GenBank/DDBJ databases">
        <authorList>
            <person name="Gutierrez-Valencia J."/>
        </authorList>
    </citation>
    <scope>NUCLEOTIDE SEQUENCE</scope>
</reference>
<dbReference type="PANTHER" id="PTHR36400">
    <property type="entry name" value="RIBOSOMAL PROTEIN L35"/>
    <property type="match status" value="1"/>
</dbReference>
<proteinExistence type="predicted"/>